<organism evidence="6 7">
    <name type="scientific">Marinoscillum luteum</name>
    <dbReference type="NCBI Taxonomy" id="861051"/>
    <lineage>
        <taxon>Bacteria</taxon>
        <taxon>Pseudomonadati</taxon>
        <taxon>Bacteroidota</taxon>
        <taxon>Cytophagia</taxon>
        <taxon>Cytophagales</taxon>
        <taxon>Reichenbachiellaceae</taxon>
        <taxon>Marinoscillum</taxon>
    </lineage>
</organism>
<dbReference type="Gene3D" id="1.25.40.10">
    <property type="entry name" value="Tetratricopeptide repeat domain"/>
    <property type="match status" value="1"/>
</dbReference>
<dbReference type="RefSeq" id="WP_395418224.1">
    <property type="nucleotide sequence ID" value="NZ_JBIPKE010000019.1"/>
</dbReference>
<dbReference type="PROSITE" id="PS51123">
    <property type="entry name" value="OMPA_2"/>
    <property type="match status" value="1"/>
</dbReference>
<proteinExistence type="predicted"/>
<evidence type="ECO:0000259" key="5">
    <source>
        <dbReference type="PROSITE" id="PS51123"/>
    </source>
</evidence>
<dbReference type="PROSITE" id="PS01068">
    <property type="entry name" value="OMPA_1"/>
    <property type="match status" value="1"/>
</dbReference>
<evidence type="ECO:0000256" key="3">
    <source>
        <dbReference type="ARBA" id="ARBA00023237"/>
    </source>
</evidence>
<gene>
    <name evidence="6" type="ORF">ACHKAR_15165</name>
</gene>
<keyword evidence="3" id="KW-0998">Cell outer membrane</keyword>
<dbReference type="InterPro" id="IPR050330">
    <property type="entry name" value="Bact_OuterMem_StrucFunc"/>
</dbReference>
<dbReference type="Pfam" id="PF07676">
    <property type="entry name" value="PD40"/>
    <property type="match status" value="2"/>
</dbReference>
<dbReference type="PRINTS" id="PR01021">
    <property type="entry name" value="OMPADOMAIN"/>
</dbReference>
<evidence type="ECO:0000256" key="2">
    <source>
        <dbReference type="ARBA" id="ARBA00023136"/>
    </source>
</evidence>
<evidence type="ECO:0000256" key="4">
    <source>
        <dbReference type="PROSITE-ProRule" id="PRU00473"/>
    </source>
</evidence>
<feature type="domain" description="OmpA-like" evidence="5">
    <location>
        <begin position="510"/>
        <end position="627"/>
    </location>
</feature>
<dbReference type="InterPro" id="IPR006665">
    <property type="entry name" value="OmpA-like"/>
</dbReference>
<dbReference type="InterPro" id="IPR036737">
    <property type="entry name" value="OmpA-like_sf"/>
</dbReference>
<sequence>MTPRILFVFCFFLITAVGYSQPYNKRAVKLTEKAEEAAKSRDFEEAKTLLKKAIGADPLYPKAYRRLATIYSVYLQPDSAAYYYNLLTEMIPADQIDERLWDRIAGLNFEVGDYHKAQQAISHVSDPNPLLAQSIAFSVKSVQEARPLEIQELPPAINAYQLQYFPVLTVDERTIIYTKRDANNPSSDEDMVVSVRINDEWIPSQSISREINSPFNEGACTISADGSTLIFASCEGRSSFGSCDLYVTYRQGNKWTKPENLGSGINSRYWDSQPSLSADGRVLYFASNRPGGVGKRDIWSSQLTETGWSEPVNLGKPINTPFDETTPFIHVNNDLLFFSTQGYPGLGGFDLFFSEKTNGQWSLPTNLGYPINTVNDELSLFINASGTFGYYAIEKTESGVTSTTNIVKFKVPFDSLVKKKASYVTGRVQDGITGKPLGARMRMSNLNDTTDTYWVNSDSISGRYFLVLTEGNEYGVFIRKKDYLFEDLKFEAQSSTALRPDTLDILLHPIEAGASLTLENIYFEFNEHLLNPKSRSELNEIVEYLKLNKSLTFEIQGHTDTVGTESYNLALSEKRARTVYNYLLSKGVDESRMFSKGYGGSQPIADNSTENGRDLNRRITFRVISNK</sequence>
<dbReference type="InterPro" id="IPR011042">
    <property type="entry name" value="6-blade_b-propeller_TolB-like"/>
</dbReference>
<dbReference type="InterPro" id="IPR006690">
    <property type="entry name" value="OMPA-like_CS"/>
</dbReference>
<dbReference type="Proteomes" id="UP001610063">
    <property type="component" value="Unassembled WGS sequence"/>
</dbReference>
<dbReference type="CDD" id="cd07185">
    <property type="entry name" value="OmpA_C-like"/>
    <property type="match status" value="1"/>
</dbReference>
<dbReference type="Pfam" id="PF00691">
    <property type="entry name" value="OmpA"/>
    <property type="match status" value="1"/>
</dbReference>
<evidence type="ECO:0000256" key="1">
    <source>
        <dbReference type="ARBA" id="ARBA00004442"/>
    </source>
</evidence>
<accession>A0ABW7NB82</accession>
<dbReference type="PANTHER" id="PTHR30329:SF21">
    <property type="entry name" value="LIPOPROTEIN YIAD-RELATED"/>
    <property type="match status" value="1"/>
</dbReference>
<keyword evidence="2 4" id="KW-0472">Membrane</keyword>
<name>A0ABW7NB82_9BACT</name>
<evidence type="ECO:0000313" key="7">
    <source>
        <dbReference type="Proteomes" id="UP001610063"/>
    </source>
</evidence>
<comment type="caution">
    <text evidence="6">The sequence shown here is derived from an EMBL/GenBank/DDBJ whole genome shotgun (WGS) entry which is preliminary data.</text>
</comment>
<dbReference type="PRINTS" id="PR01023">
    <property type="entry name" value="NAFLGMOTY"/>
</dbReference>
<dbReference type="InterPro" id="IPR006664">
    <property type="entry name" value="OMP_bac"/>
</dbReference>
<dbReference type="Gene3D" id="2.120.10.30">
    <property type="entry name" value="TolB, C-terminal domain"/>
    <property type="match status" value="1"/>
</dbReference>
<reference evidence="6 7" key="1">
    <citation type="journal article" date="2013" name="Int. J. Syst. Evol. Microbiol.">
        <title>Marinoscillum luteum sp. nov., isolated from marine sediment.</title>
        <authorList>
            <person name="Cha I.T."/>
            <person name="Park S.J."/>
            <person name="Kim S.J."/>
            <person name="Kim J.G."/>
            <person name="Jung M.Y."/>
            <person name="Shin K.S."/>
            <person name="Kwon K.K."/>
            <person name="Yang S.H."/>
            <person name="Seo Y.S."/>
            <person name="Rhee S.K."/>
        </authorList>
    </citation>
    <scope>NUCLEOTIDE SEQUENCE [LARGE SCALE GENOMIC DNA]</scope>
    <source>
        <strain evidence="6 7">KCTC 23939</strain>
    </source>
</reference>
<dbReference type="SUPFAM" id="SSF82171">
    <property type="entry name" value="DPP6 N-terminal domain-like"/>
    <property type="match status" value="1"/>
</dbReference>
<protein>
    <submittedName>
        <fullName evidence="6">OmpA family protein</fullName>
    </submittedName>
</protein>
<evidence type="ECO:0000313" key="6">
    <source>
        <dbReference type="EMBL" id="MFH6984794.1"/>
    </source>
</evidence>
<comment type="subcellular location">
    <subcellularLocation>
        <location evidence="1">Cell outer membrane</location>
    </subcellularLocation>
</comment>
<dbReference type="InterPro" id="IPR011990">
    <property type="entry name" value="TPR-like_helical_dom_sf"/>
</dbReference>
<dbReference type="PANTHER" id="PTHR30329">
    <property type="entry name" value="STATOR ELEMENT OF FLAGELLAR MOTOR COMPLEX"/>
    <property type="match status" value="1"/>
</dbReference>
<dbReference type="EMBL" id="JBIPKE010000019">
    <property type="protein sequence ID" value="MFH6984794.1"/>
    <property type="molecule type" value="Genomic_DNA"/>
</dbReference>
<dbReference type="SUPFAM" id="SSF48452">
    <property type="entry name" value="TPR-like"/>
    <property type="match status" value="1"/>
</dbReference>
<dbReference type="Gene3D" id="3.30.1330.60">
    <property type="entry name" value="OmpA-like domain"/>
    <property type="match status" value="1"/>
</dbReference>
<keyword evidence="7" id="KW-1185">Reference proteome</keyword>
<dbReference type="SUPFAM" id="SSF103088">
    <property type="entry name" value="OmpA-like"/>
    <property type="match status" value="1"/>
</dbReference>
<dbReference type="InterPro" id="IPR011659">
    <property type="entry name" value="WD40"/>
</dbReference>